<proteinExistence type="predicted"/>
<accession>A0AAW1LRC3</accession>
<sequence length="267" mass="30755">MVKQPSKKFQESPNHLLSKGQPIEFIRSVVIVRKEKEESWQAPPVPQSEGKSLSERSVSVSISSRYPSTHSAELNQVVSNNEYLLTLYIRQYRSFEQRTLIQYRLTYTVGLSHSLALLEAMYEIILLPAMRSSLATTTKSFYKAILALLEAMYEIILLPAMRSSLATTTKSFYILIRISVKKKPHIICQHMSRFGSPELELRILHVKQNRSASGIDSYEYHPTVYRKAKIDPGNLRNIPKRWNLRRTGARKLCHFSSEMTSIDSLQY</sequence>
<keyword evidence="2" id="KW-1185">Reference proteome</keyword>
<comment type="caution">
    <text evidence="1">The sequence shown here is derived from an EMBL/GenBank/DDBJ whole genome shotgun (WGS) entry which is preliminary data.</text>
</comment>
<dbReference type="Proteomes" id="UP001458880">
    <property type="component" value="Unassembled WGS sequence"/>
</dbReference>
<dbReference type="EMBL" id="JASPKY010000105">
    <property type="protein sequence ID" value="KAK9737037.1"/>
    <property type="molecule type" value="Genomic_DNA"/>
</dbReference>
<reference evidence="1 2" key="1">
    <citation type="journal article" date="2024" name="BMC Genomics">
        <title>De novo assembly and annotation of Popillia japonica's genome with initial clues to its potential as an invasive pest.</title>
        <authorList>
            <person name="Cucini C."/>
            <person name="Boschi S."/>
            <person name="Funari R."/>
            <person name="Cardaioli E."/>
            <person name="Iannotti N."/>
            <person name="Marturano G."/>
            <person name="Paoli F."/>
            <person name="Bruttini M."/>
            <person name="Carapelli A."/>
            <person name="Frati F."/>
            <person name="Nardi F."/>
        </authorList>
    </citation>
    <scope>NUCLEOTIDE SEQUENCE [LARGE SCALE GENOMIC DNA]</scope>
    <source>
        <strain evidence="1">DMR45628</strain>
    </source>
</reference>
<evidence type="ECO:0000313" key="2">
    <source>
        <dbReference type="Proteomes" id="UP001458880"/>
    </source>
</evidence>
<protein>
    <submittedName>
        <fullName evidence="1">Uncharacterized protein</fullName>
    </submittedName>
</protein>
<gene>
    <name evidence="1" type="ORF">QE152_g11023</name>
</gene>
<organism evidence="1 2">
    <name type="scientific">Popillia japonica</name>
    <name type="common">Japanese beetle</name>
    <dbReference type="NCBI Taxonomy" id="7064"/>
    <lineage>
        <taxon>Eukaryota</taxon>
        <taxon>Metazoa</taxon>
        <taxon>Ecdysozoa</taxon>
        <taxon>Arthropoda</taxon>
        <taxon>Hexapoda</taxon>
        <taxon>Insecta</taxon>
        <taxon>Pterygota</taxon>
        <taxon>Neoptera</taxon>
        <taxon>Endopterygota</taxon>
        <taxon>Coleoptera</taxon>
        <taxon>Polyphaga</taxon>
        <taxon>Scarabaeiformia</taxon>
        <taxon>Scarabaeidae</taxon>
        <taxon>Rutelinae</taxon>
        <taxon>Popillia</taxon>
    </lineage>
</organism>
<name>A0AAW1LRC3_POPJA</name>
<dbReference type="AlphaFoldDB" id="A0AAW1LRC3"/>
<evidence type="ECO:0000313" key="1">
    <source>
        <dbReference type="EMBL" id="KAK9737037.1"/>
    </source>
</evidence>